<evidence type="ECO:0000259" key="1">
    <source>
        <dbReference type="Pfam" id="PF07727"/>
    </source>
</evidence>
<accession>A0A5B6WZ99</accession>
<protein>
    <submittedName>
        <fullName evidence="2">Integrase, catalytic core</fullName>
    </submittedName>
</protein>
<sequence length="147" mass="16716">MQFGEIEAEDDDFDDFPIKGTKPLFEVYQRCDVALKLASFEEAAKEIAWKEAMEAEMAKVNVDGSLNKLKFRLVVKGFSQQYGVDYSETFAPVASLDTIRLLLALTAQREWKIHQLDVKSAFLIDGDETKVYKLKKTLYGLKQAPRA</sequence>
<feature type="domain" description="Reverse transcriptase Ty1/copia-type" evidence="1">
    <location>
        <begin position="67"/>
        <end position="146"/>
    </location>
</feature>
<keyword evidence="3" id="KW-1185">Reference proteome</keyword>
<name>A0A5B6WZ99_9ROSI</name>
<dbReference type="Pfam" id="PF07727">
    <property type="entry name" value="RVT_2"/>
    <property type="match status" value="1"/>
</dbReference>
<evidence type="ECO:0000313" key="3">
    <source>
        <dbReference type="Proteomes" id="UP000325315"/>
    </source>
</evidence>
<dbReference type="OrthoDB" id="1429026at2759"/>
<proteinExistence type="predicted"/>
<reference evidence="3" key="1">
    <citation type="journal article" date="2019" name="Plant Biotechnol. J.">
        <title>Genome sequencing of the Australian wild diploid species Gossypium australe highlights disease resistance and delayed gland morphogenesis.</title>
        <authorList>
            <person name="Cai Y."/>
            <person name="Cai X."/>
            <person name="Wang Q."/>
            <person name="Wang P."/>
            <person name="Zhang Y."/>
            <person name="Cai C."/>
            <person name="Xu Y."/>
            <person name="Wang K."/>
            <person name="Zhou Z."/>
            <person name="Wang C."/>
            <person name="Geng S."/>
            <person name="Li B."/>
            <person name="Dong Q."/>
            <person name="Hou Y."/>
            <person name="Wang H."/>
            <person name="Ai P."/>
            <person name="Liu Z."/>
            <person name="Yi F."/>
            <person name="Sun M."/>
            <person name="An G."/>
            <person name="Cheng J."/>
            <person name="Zhang Y."/>
            <person name="Shi Q."/>
            <person name="Xie Y."/>
            <person name="Shi X."/>
            <person name="Chang Y."/>
            <person name="Huang F."/>
            <person name="Chen Y."/>
            <person name="Hong S."/>
            <person name="Mi L."/>
            <person name="Sun Q."/>
            <person name="Zhang L."/>
            <person name="Zhou B."/>
            <person name="Peng R."/>
            <person name="Zhang X."/>
            <person name="Liu F."/>
        </authorList>
    </citation>
    <scope>NUCLEOTIDE SEQUENCE [LARGE SCALE GENOMIC DNA]</scope>
    <source>
        <strain evidence="3">cv. PA1801</strain>
    </source>
</reference>
<gene>
    <name evidence="2" type="ORF">EPI10_030605</name>
</gene>
<dbReference type="EMBL" id="SMMG02000001">
    <property type="protein sequence ID" value="KAA3486726.1"/>
    <property type="molecule type" value="Genomic_DNA"/>
</dbReference>
<dbReference type="Proteomes" id="UP000325315">
    <property type="component" value="Unassembled WGS sequence"/>
</dbReference>
<dbReference type="AlphaFoldDB" id="A0A5B6WZ99"/>
<dbReference type="InterPro" id="IPR013103">
    <property type="entry name" value="RVT_2"/>
</dbReference>
<comment type="caution">
    <text evidence="2">The sequence shown here is derived from an EMBL/GenBank/DDBJ whole genome shotgun (WGS) entry which is preliminary data.</text>
</comment>
<organism evidence="2 3">
    <name type="scientific">Gossypium australe</name>
    <dbReference type="NCBI Taxonomy" id="47621"/>
    <lineage>
        <taxon>Eukaryota</taxon>
        <taxon>Viridiplantae</taxon>
        <taxon>Streptophyta</taxon>
        <taxon>Embryophyta</taxon>
        <taxon>Tracheophyta</taxon>
        <taxon>Spermatophyta</taxon>
        <taxon>Magnoliopsida</taxon>
        <taxon>eudicotyledons</taxon>
        <taxon>Gunneridae</taxon>
        <taxon>Pentapetalae</taxon>
        <taxon>rosids</taxon>
        <taxon>malvids</taxon>
        <taxon>Malvales</taxon>
        <taxon>Malvaceae</taxon>
        <taxon>Malvoideae</taxon>
        <taxon>Gossypium</taxon>
    </lineage>
</organism>
<evidence type="ECO:0000313" key="2">
    <source>
        <dbReference type="EMBL" id="KAA3486726.1"/>
    </source>
</evidence>